<gene>
    <name evidence="1" type="ORF">A0H81_13382</name>
</gene>
<keyword evidence="2" id="KW-1185">Reference proteome</keyword>
<protein>
    <submittedName>
        <fullName evidence="1">Uncharacterized protein</fullName>
    </submittedName>
</protein>
<evidence type="ECO:0000313" key="1">
    <source>
        <dbReference type="EMBL" id="OBZ66617.1"/>
    </source>
</evidence>
<comment type="caution">
    <text evidence="1">The sequence shown here is derived from an EMBL/GenBank/DDBJ whole genome shotgun (WGS) entry which is preliminary data.</text>
</comment>
<dbReference type="AlphaFoldDB" id="A0A1C7LRB4"/>
<evidence type="ECO:0000313" key="2">
    <source>
        <dbReference type="Proteomes" id="UP000092993"/>
    </source>
</evidence>
<accession>A0A1C7LRB4</accession>
<sequence length="104" mass="11573">MSVNRFGMLILCDAQYALRGWNPALDIASSTGGSCRQCCDPGCPSIPTPLNSLELYGDEEFATSVYCLHEAYARKASIYALVYKRILHVRKMRCGMIRYLVGSL</sequence>
<name>A0A1C7LRB4_GRIFR</name>
<reference evidence="1 2" key="1">
    <citation type="submission" date="2016-03" db="EMBL/GenBank/DDBJ databases">
        <title>Whole genome sequencing of Grifola frondosa 9006-11.</title>
        <authorList>
            <person name="Min B."/>
            <person name="Park H."/>
            <person name="Kim J.-G."/>
            <person name="Cho H."/>
            <person name="Oh Y.-L."/>
            <person name="Kong W.-S."/>
            <person name="Choi I.-G."/>
        </authorList>
    </citation>
    <scope>NUCLEOTIDE SEQUENCE [LARGE SCALE GENOMIC DNA]</scope>
    <source>
        <strain evidence="1 2">9006-11</strain>
    </source>
</reference>
<proteinExistence type="predicted"/>
<dbReference type="Proteomes" id="UP000092993">
    <property type="component" value="Unassembled WGS sequence"/>
</dbReference>
<dbReference type="EMBL" id="LUGG01000029">
    <property type="protein sequence ID" value="OBZ66617.1"/>
    <property type="molecule type" value="Genomic_DNA"/>
</dbReference>
<organism evidence="1 2">
    <name type="scientific">Grifola frondosa</name>
    <name type="common">Maitake</name>
    <name type="synonym">Polyporus frondosus</name>
    <dbReference type="NCBI Taxonomy" id="5627"/>
    <lineage>
        <taxon>Eukaryota</taxon>
        <taxon>Fungi</taxon>
        <taxon>Dikarya</taxon>
        <taxon>Basidiomycota</taxon>
        <taxon>Agaricomycotina</taxon>
        <taxon>Agaricomycetes</taxon>
        <taxon>Polyporales</taxon>
        <taxon>Grifolaceae</taxon>
        <taxon>Grifola</taxon>
    </lineage>
</organism>